<feature type="compositionally biased region" description="Basic and acidic residues" evidence="1">
    <location>
        <begin position="369"/>
        <end position="384"/>
    </location>
</feature>
<dbReference type="GO" id="GO:0005816">
    <property type="term" value="C:spindle pole body"/>
    <property type="evidence" value="ECO:0007669"/>
    <property type="project" value="TreeGrafter"/>
</dbReference>
<sequence length="584" mass="64390">MQLGQDDLAQEQDQHRLDSTARTAPVTSSPLAPASLPVVPNHSGEESSSSISAGLCSDESPPRPSRSILRKSRGTDLTMLLLEAENLHAEVATLLDKIYEIEELRHSPSARSGHATRLDGLLSELEDSIQALSKRMSTFEVGPESDPSGVLAPLRADWTKVLTQHAQLKQELQEDPWLIRFRTTADQAQDMMDPLQNSLQDVTSYVGRILSSLAPVPMSAPDGKLSIERLRRLVAGHARLKVAYVPSVNKILRIMDKSVAERVVKNGEALRRVADMQQRWSALQRQLGHLDDKSTTSVERWLRFTDCSAIVVSPDSSEDWLDHAQRPALCEANPVTTLSSCHLSFRSSKVERVNPAVRPSHYPACSKTPEPREPEFVGDVGVDRKTSEPGEHRICVRYAFSSPCWKPDFSLSSWVDRTAYAAQPRPAGRQSFGASLGRVPPSAFRVVSPAPSMPHRPLSRMSVGSVVSSHFPVPGRPFVPSKYDLLDQEVQKVIDLVQPNILIRRLDPPLRRGQRKAEGEPWAGEFVFGGGERSTSVKLLELPGRGPPGAPRRVKVMVRVGGAWSDLKVHLQKKKEDAVSIATS</sequence>
<evidence type="ECO:0000259" key="2">
    <source>
        <dbReference type="PROSITE" id="PS51460"/>
    </source>
</evidence>
<dbReference type="RefSeq" id="XP_060456484.1">
    <property type="nucleotide sequence ID" value="XM_060599829.1"/>
</dbReference>
<reference evidence="3" key="1">
    <citation type="journal article" date="2023" name="BMC Genomics">
        <title>Chromosome-level genome assemblies of Cutaneotrichosporon spp. (Trichosporonales, Basidiomycota) reveal imbalanced evolution between nucleotide sequences and chromosome synteny.</title>
        <authorList>
            <person name="Kobayashi Y."/>
            <person name="Kayamori A."/>
            <person name="Aoki K."/>
            <person name="Shiwa Y."/>
            <person name="Matsutani M."/>
            <person name="Fujita N."/>
            <person name="Sugita T."/>
            <person name="Iwasaki W."/>
            <person name="Tanaka N."/>
            <person name="Takashima M."/>
        </authorList>
    </citation>
    <scope>NUCLEOTIDE SEQUENCE</scope>
    <source>
        <strain evidence="3">HIS019</strain>
    </source>
</reference>
<dbReference type="PANTHER" id="PTHR37271:SF1">
    <property type="entry name" value="KARYOGAMY PROTEIN KAR9"/>
    <property type="match status" value="1"/>
</dbReference>
<dbReference type="GO" id="GO:0051293">
    <property type="term" value="P:establishment of spindle localization"/>
    <property type="evidence" value="ECO:0007669"/>
    <property type="project" value="TreeGrafter"/>
</dbReference>
<dbReference type="GO" id="GO:0030473">
    <property type="term" value="P:nuclear migration along microtubule"/>
    <property type="evidence" value="ECO:0007669"/>
    <property type="project" value="TreeGrafter"/>
</dbReference>
<dbReference type="GO" id="GO:0005938">
    <property type="term" value="C:cell cortex"/>
    <property type="evidence" value="ECO:0007669"/>
    <property type="project" value="TreeGrafter"/>
</dbReference>
<dbReference type="KEGG" id="ccac:CcaHIS019_0400390"/>
<dbReference type="PANTHER" id="PTHR37271">
    <property type="entry name" value="KARYOGAMY PROTEIN KAR9"/>
    <property type="match status" value="1"/>
</dbReference>
<evidence type="ECO:0000256" key="1">
    <source>
        <dbReference type="SAM" id="MobiDB-lite"/>
    </source>
</evidence>
<name>A0AA48L3D4_9TREE</name>
<dbReference type="Pfam" id="PF08580">
    <property type="entry name" value="KAR9"/>
    <property type="match status" value="1"/>
</dbReference>
<accession>A0AA48L3D4</accession>
<dbReference type="GO" id="GO:0008017">
    <property type="term" value="F:microtubule binding"/>
    <property type="evidence" value="ECO:0007669"/>
    <property type="project" value="InterPro"/>
</dbReference>
<dbReference type="AlphaFoldDB" id="A0AA48L3D4"/>
<keyword evidence="4" id="KW-1185">Reference proteome</keyword>
<dbReference type="PROSITE" id="PS51460">
    <property type="entry name" value="GAR"/>
    <property type="match status" value="1"/>
</dbReference>
<dbReference type="InterPro" id="IPR003108">
    <property type="entry name" value="GAR_dom"/>
</dbReference>
<organism evidence="3 4">
    <name type="scientific">Cutaneotrichosporon cavernicola</name>
    <dbReference type="NCBI Taxonomy" id="279322"/>
    <lineage>
        <taxon>Eukaryota</taxon>
        <taxon>Fungi</taxon>
        <taxon>Dikarya</taxon>
        <taxon>Basidiomycota</taxon>
        <taxon>Agaricomycotina</taxon>
        <taxon>Tremellomycetes</taxon>
        <taxon>Trichosporonales</taxon>
        <taxon>Trichosporonaceae</taxon>
        <taxon>Cutaneotrichosporon</taxon>
    </lineage>
</organism>
<feature type="domain" description="GAR" evidence="2">
    <location>
        <begin position="481"/>
        <end position="578"/>
    </location>
</feature>
<protein>
    <recommendedName>
        <fullName evidence="2">GAR domain-containing protein</fullName>
    </recommendedName>
</protein>
<feature type="region of interest" description="Disordered" evidence="1">
    <location>
        <begin position="1"/>
        <end position="71"/>
    </location>
</feature>
<dbReference type="GeneID" id="85495089"/>
<evidence type="ECO:0000313" key="3">
    <source>
        <dbReference type="EMBL" id="BEI91219.1"/>
    </source>
</evidence>
<dbReference type="EMBL" id="AP028215">
    <property type="protein sequence ID" value="BEI91219.1"/>
    <property type="molecule type" value="Genomic_DNA"/>
</dbReference>
<evidence type="ECO:0000313" key="4">
    <source>
        <dbReference type="Proteomes" id="UP001233271"/>
    </source>
</evidence>
<gene>
    <name evidence="3" type="ORF">CcaverHIS019_0400390</name>
</gene>
<dbReference type="Proteomes" id="UP001233271">
    <property type="component" value="Chromosome 4"/>
</dbReference>
<dbReference type="InterPro" id="IPR013889">
    <property type="entry name" value="Karyogamy_KAR9"/>
</dbReference>
<feature type="region of interest" description="Disordered" evidence="1">
    <location>
        <begin position="361"/>
        <end position="384"/>
    </location>
</feature>
<proteinExistence type="predicted"/>
<feature type="compositionally biased region" description="Polar residues" evidence="1">
    <location>
        <begin position="20"/>
        <end position="30"/>
    </location>
</feature>
<dbReference type="GO" id="GO:0043332">
    <property type="term" value="C:mating projection tip"/>
    <property type="evidence" value="ECO:0007669"/>
    <property type="project" value="TreeGrafter"/>
</dbReference>